<reference evidence="9" key="1">
    <citation type="submission" date="2020-05" db="EMBL/GenBank/DDBJ databases">
        <title>Mycena genomes resolve the evolution of fungal bioluminescence.</title>
        <authorList>
            <person name="Tsai I.J."/>
        </authorList>
    </citation>
    <scope>NUCLEOTIDE SEQUENCE</scope>
    <source>
        <strain evidence="9">CCC161011</strain>
    </source>
</reference>
<keyword evidence="3 6" id="KW-0547">Nucleotide-binding</keyword>
<gene>
    <name evidence="9" type="ORF">MVEN_00881100</name>
</gene>
<dbReference type="InterPro" id="IPR036537">
    <property type="entry name" value="Adaptor_Cbl_N_dom_sf"/>
</dbReference>
<evidence type="ECO:0000259" key="8">
    <source>
        <dbReference type="PROSITE" id="PS50011"/>
    </source>
</evidence>
<keyword evidence="10" id="KW-1185">Reference proteome</keyword>
<organism evidence="9 10">
    <name type="scientific">Mycena venus</name>
    <dbReference type="NCBI Taxonomy" id="2733690"/>
    <lineage>
        <taxon>Eukaryota</taxon>
        <taxon>Fungi</taxon>
        <taxon>Dikarya</taxon>
        <taxon>Basidiomycota</taxon>
        <taxon>Agaricomycotina</taxon>
        <taxon>Agaricomycetes</taxon>
        <taxon>Agaricomycetidae</taxon>
        <taxon>Agaricales</taxon>
        <taxon>Marasmiineae</taxon>
        <taxon>Mycenaceae</taxon>
        <taxon>Mycena</taxon>
    </lineage>
</organism>
<dbReference type="Pfam" id="PF13374">
    <property type="entry name" value="TPR_10"/>
    <property type="match status" value="1"/>
</dbReference>
<keyword evidence="5 6" id="KW-0067">ATP-binding</keyword>
<dbReference type="Gene3D" id="1.10.510.10">
    <property type="entry name" value="Transferase(Phosphotransferase) domain 1"/>
    <property type="match status" value="1"/>
</dbReference>
<dbReference type="SMART" id="SM00220">
    <property type="entry name" value="S_TKc"/>
    <property type="match status" value="1"/>
</dbReference>
<dbReference type="InterPro" id="IPR008271">
    <property type="entry name" value="Ser/Thr_kinase_AS"/>
</dbReference>
<protein>
    <submittedName>
        <fullName evidence="9">Kinase-like protein</fullName>
    </submittedName>
</protein>
<dbReference type="Gene3D" id="1.25.40.10">
    <property type="entry name" value="Tetratricopeptide repeat domain"/>
    <property type="match status" value="1"/>
</dbReference>
<feature type="compositionally biased region" description="Basic and acidic residues" evidence="7">
    <location>
        <begin position="519"/>
        <end position="529"/>
    </location>
</feature>
<dbReference type="EMBL" id="JACAZI010000006">
    <property type="protein sequence ID" value="KAF7358316.1"/>
    <property type="molecule type" value="Genomic_DNA"/>
</dbReference>
<keyword evidence="4 9" id="KW-0418">Kinase</keyword>
<evidence type="ECO:0000313" key="9">
    <source>
        <dbReference type="EMBL" id="KAF7358316.1"/>
    </source>
</evidence>
<evidence type="ECO:0000256" key="4">
    <source>
        <dbReference type="ARBA" id="ARBA00022777"/>
    </source>
</evidence>
<dbReference type="PROSITE" id="PS00108">
    <property type="entry name" value="PROTEIN_KINASE_ST"/>
    <property type="match status" value="1"/>
</dbReference>
<evidence type="ECO:0000256" key="7">
    <source>
        <dbReference type="SAM" id="MobiDB-lite"/>
    </source>
</evidence>
<dbReference type="Gene3D" id="3.30.200.20">
    <property type="entry name" value="Phosphorylase Kinase, domain 1"/>
    <property type="match status" value="1"/>
</dbReference>
<dbReference type="SUPFAM" id="SSF56112">
    <property type="entry name" value="Protein kinase-like (PK-like)"/>
    <property type="match status" value="1"/>
</dbReference>
<feature type="binding site" evidence="6">
    <location>
        <position position="245"/>
    </location>
    <ligand>
        <name>ATP</name>
        <dbReference type="ChEBI" id="CHEBI:30616"/>
    </ligand>
</feature>
<keyword evidence="1" id="KW-0723">Serine/threonine-protein kinase</keyword>
<dbReference type="InterPro" id="IPR011990">
    <property type="entry name" value="TPR-like_helical_dom_sf"/>
</dbReference>
<dbReference type="InterPro" id="IPR051681">
    <property type="entry name" value="Ser/Thr_Kinases-Pseudokinases"/>
</dbReference>
<dbReference type="SUPFAM" id="SSF48452">
    <property type="entry name" value="TPR-like"/>
    <property type="match status" value="2"/>
</dbReference>
<dbReference type="CDD" id="cd21037">
    <property type="entry name" value="MLKL_NTD"/>
    <property type="match status" value="1"/>
</dbReference>
<evidence type="ECO:0000256" key="5">
    <source>
        <dbReference type="ARBA" id="ARBA00022840"/>
    </source>
</evidence>
<dbReference type="GO" id="GO:0005524">
    <property type="term" value="F:ATP binding"/>
    <property type="evidence" value="ECO:0007669"/>
    <property type="project" value="UniProtKB-UniRule"/>
</dbReference>
<accession>A0A8H7D461</accession>
<evidence type="ECO:0000256" key="6">
    <source>
        <dbReference type="PROSITE-ProRule" id="PRU10141"/>
    </source>
</evidence>
<evidence type="ECO:0000256" key="2">
    <source>
        <dbReference type="ARBA" id="ARBA00022679"/>
    </source>
</evidence>
<evidence type="ECO:0000313" key="10">
    <source>
        <dbReference type="Proteomes" id="UP000620124"/>
    </source>
</evidence>
<name>A0A8H7D461_9AGAR</name>
<dbReference type="GO" id="GO:0004674">
    <property type="term" value="F:protein serine/threonine kinase activity"/>
    <property type="evidence" value="ECO:0007669"/>
    <property type="project" value="UniProtKB-KW"/>
</dbReference>
<feature type="compositionally biased region" description="Polar residues" evidence="7">
    <location>
        <begin position="487"/>
        <end position="511"/>
    </location>
</feature>
<keyword evidence="2" id="KW-0808">Transferase</keyword>
<dbReference type="PROSITE" id="PS00107">
    <property type="entry name" value="PROTEIN_KINASE_ATP"/>
    <property type="match status" value="1"/>
</dbReference>
<dbReference type="Gene3D" id="1.20.930.20">
    <property type="entry name" value="Adaptor protein Cbl, N-terminal domain"/>
    <property type="match status" value="1"/>
</dbReference>
<dbReference type="PROSITE" id="PS50011">
    <property type="entry name" value="PROTEIN_KINASE_DOM"/>
    <property type="match status" value="1"/>
</dbReference>
<sequence length="779" mass="88147">MLGDIVSALGTAYTVLDFIISTVKALETRKEQLWVLAKSAKQLLAILNTEFSESRLVPEKCVQALEDLETLLRDIHRFVETEKAEGFLKMLFLKDARISKIETFHVRIGMCMNAFQISSLINVQIMLAESKRAQARDTQALHTYLSELEKNHAKLLHTLEINQNNTIAMMVSIQKQLNNSQNVDRAEQKFYIHTLEYLTSRSGKPIKVEDWMIASFEVEYGDEIGAGGFGTVYRGTWNRTEVAIKVLQNDAGVKPSAASLRNEINIWSNLRHPNIVQFLGANTLDDKPFIVMPYVRYNAKEFLRARSTFEPLYIVRDISLGLEYLHSRKICHGDLKAINVLVENSGRALLCDFGLAHLKADASTRTISTVLEAPQIQGSRNWMAPELLNGSRYRFPSDVYAFSMTLYELYTDEIPLFSVPYADLVDLVVRRGGRPERPEADEGRPIPDELWELTEQCWNANPHKRPTATQIHDTIENILSHLPQQSLDEPTIGTSQTSPPSAQSIGMTTPHAQLRKIQPKKDSPSDSERNSTLLAKAALQLEGKVAQDNHLDGLAFWQDRDLGADGFRRITELQSNSLSKREEALGTDHPDAIDAMLNLTSTYHRLGIYDRVAELQAHVIEKCKKILGPAHPETLTAMCHLAATYRDLDRLDEALSIGQEVVNCRIRLFGRDSLITLSALHDVALTYFRLRKYREAEPFQVMVFKGRKKDLGRKHNDTLIAMECLARTYQHLGRIKEARKLASEVVRHRTDILGRDHPHTLASMQTLSTIWAHIKGVQG</sequence>
<comment type="caution">
    <text evidence="9">The sequence shown here is derived from an EMBL/GenBank/DDBJ whole genome shotgun (WGS) entry which is preliminary data.</text>
</comment>
<evidence type="ECO:0000256" key="3">
    <source>
        <dbReference type="ARBA" id="ARBA00022741"/>
    </source>
</evidence>
<dbReference type="FunFam" id="3.30.200.20:FF:000180">
    <property type="entry name" value="serine/threonine-protein kinase STY46-like"/>
    <property type="match status" value="1"/>
</dbReference>
<feature type="region of interest" description="Disordered" evidence="7">
    <location>
        <begin position="487"/>
        <end position="530"/>
    </location>
</feature>
<proteinExistence type="predicted"/>
<dbReference type="Pfam" id="PF07714">
    <property type="entry name" value="PK_Tyr_Ser-Thr"/>
    <property type="match status" value="1"/>
</dbReference>
<dbReference type="InterPro" id="IPR059179">
    <property type="entry name" value="MLKL-like_MCAfunc"/>
</dbReference>
<dbReference type="InterPro" id="IPR011009">
    <property type="entry name" value="Kinase-like_dom_sf"/>
</dbReference>
<dbReference type="InterPro" id="IPR000719">
    <property type="entry name" value="Prot_kinase_dom"/>
</dbReference>
<feature type="domain" description="Protein kinase" evidence="8">
    <location>
        <begin position="218"/>
        <end position="475"/>
    </location>
</feature>
<dbReference type="AlphaFoldDB" id="A0A8H7D461"/>
<dbReference type="Proteomes" id="UP000620124">
    <property type="component" value="Unassembled WGS sequence"/>
</dbReference>
<dbReference type="InterPro" id="IPR001245">
    <property type="entry name" value="Ser-Thr/Tyr_kinase_cat_dom"/>
</dbReference>
<dbReference type="GO" id="GO:0007166">
    <property type="term" value="P:cell surface receptor signaling pathway"/>
    <property type="evidence" value="ECO:0007669"/>
    <property type="project" value="InterPro"/>
</dbReference>
<dbReference type="Pfam" id="PF13424">
    <property type="entry name" value="TPR_12"/>
    <property type="match status" value="2"/>
</dbReference>
<dbReference type="OrthoDB" id="10261027at2759"/>
<dbReference type="InterPro" id="IPR017441">
    <property type="entry name" value="Protein_kinase_ATP_BS"/>
</dbReference>
<dbReference type="PANTHER" id="PTHR44329">
    <property type="entry name" value="SERINE/THREONINE-PROTEIN KINASE TNNI3K-RELATED"/>
    <property type="match status" value="1"/>
</dbReference>
<evidence type="ECO:0000256" key="1">
    <source>
        <dbReference type="ARBA" id="ARBA00022527"/>
    </source>
</evidence>